<feature type="domain" description="ParB-like N-terminal" evidence="4">
    <location>
        <begin position="35"/>
        <end position="125"/>
    </location>
</feature>
<name>A0A563W2A6_9CYAN</name>
<dbReference type="InterPro" id="IPR003115">
    <property type="entry name" value="ParB_N"/>
</dbReference>
<dbReference type="FunFam" id="3.90.1530.30:FF:000001">
    <property type="entry name" value="Chromosome partitioning protein ParB"/>
    <property type="match status" value="1"/>
</dbReference>
<reference evidence="5 6" key="1">
    <citation type="submission" date="2019-01" db="EMBL/GenBank/DDBJ databases">
        <authorList>
            <person name="Brito A."/>
        </authorList>
    </citation>
    <scope>NUCLEOTIDE SEQUENCE [LARGE SCALE GENOMIC DNA]</scope>
    <source>
        <strain evidence="5">1</strain>
    </source>
</reference>
<dbReference type="InterPro" id="IPR004437">
    <property type="entry name" value="ParB/RepB/Spo0J"/>
</dbReference>
<dbReference type="OrthoDB" id="9802051at2"/>
<evidence type="ECO:0000256" key="3">
    <source>
        <dbReference type="SAM" id="MobiDB-lite"/>
    </source>
</evidence>
<protein>
    <submittedName>
        <fullName evidence="5">ParB-like partition protein</fullName>
    </submittedName>
</protein>
<sequence length="343" mass="38818">MSPRKSNKTFGGKITTPTPSWLSETESHLVRADSLLVKLSDIHRPKEQPRRYFDPTALQELVASIKLHGILQPLLVRPLTQGGYELVAGERRYRAATEAQLSSVPVVIKELDDESAIAISLIENLQREDLNPLEETEGILQLLAIKFKSELEEVPLTLYRLQKGLKNRDNSLSGEPIIESFDDEKESSHNVMGNSESPQSNINDEELSIVEEVFNGLGLMNWESFVKNRLPLLNLPEDIKLALREGKIAYTKAKAIASLKEEASRVTLLAEAIEKQLSLSQIKERIKELQPTSPSQSQEIPERLKAAYQQVKKTRIWEDKKKRRQLETLLNKLEALIGQTNKE</sequence>
<keyword evidence="2" id="KW-0238">DNA-binding</keyword>
<evidence type="ECO:0000313" key="5">
    <source>
        <dbReference type="EMBL" id="VEP17806.1"/>
    </source>
</evidence>
<gene>
    <name evidence="5" type="ORF">H1P_6460002</name>
</gene>
<comment type="similarity">
    <text evidence="1">Belongs to the ParB family.</text>
</comment>
<dbReference type="PANTHER" id="PTHR33375">
    <property type="entry name" value="CHROMOSOME-PARTITIONING PROTEIN PARB-RELATED"/>
    <property type="match status" value="1"/>
</dbReference>
<keyword evidence="6" id="KW-1185">Reference proteome</keyword>
<dbReference type="InterPro" id="IPR050336">
    <property type="entry name" value="Chromosome_partition/occlusion"/>
</dbReference>
<evidence type="ECO:0000259" key="4">
    <source>
        <dbReference type="SMART" id="SM00470"/>
    </source>
</evidence>
<dbReference type="GO" id="GO:0007059">
    <property type="term" value="P:chromosome segregation"/>
    <property type="evidence" value="ECO:0007669"/>
    <property type="project" value="TreeGrafter"/>
</dbReference>
<dbReference type="Gene3D" id="3.90.1530.30">
    <property type="match status" value="1"/>
</dbReference>
<dbReference type="Proteomes" id="UP000320055">
    <property type="component" value="Unassembled WGS sequence"/>
</dbReference>
<dbReference type="GO" id="GO:0003677">
    <property type="term" value="F:DNA binding"/>
    <property type="evidence" value="ECO:0007669"/>
    <property type="project" value="UniProtKB-KW"/>
</dbReference>
<dbReference type="PANTHER" id="PTHR33375:SF7">
    <property type="entry name" value="CHROMOSOME 2-PARTITIONING PROTEIN PARB-RELATED"/>
    <property type="match status" value="1"/>
</dbReference>
<dbReference type="NCBIfam" id="TIGR00180">
    <property type="entry name" value="parB_part"/>
    <property type="match status" value="1"/>
</dbReference>
<dbReference type="CDD" id="cd16393">
    <property type="entry name" value="SPO0J_N"/>
    <property type="match status" value="1"/>
</dbReference>
<dbReference type="Gene3D" id="1.10.10.2830">
    <property type="match status" value="1"/>
</dbReference>
<evidence type="ECO:0000256" key="2">
    <source>
        <dbReference type="ARBA" id="ARBA00023125"/>
    </source>
</evidence>
<dbReference type="EMBL" id="CAACVJ010000608">
    <property type="protein sequence ID" value="VEP17806.1"/>
    <property type="molecule type" value="Genomic_DNA"/>
</dbReference>
<dbReference type="SUPFAM" id="SSF109709">
    <property type="entry name" value="KorB DNA-binding domain-like"/>
    <property type="match status" value="1"/>
</dbReference>
<feature type="compositionally biased region" description="Polar residues" evidence="3">
    <location>
        <begin position="189"/>
        <end position="202"/>
    </location>
</feature>
<dbReference type="SMART" id="SM00470">
    <property type="entry name" value="ParB"/>
    <property type="match status" value="1"/>
</dbReference>
<dbReference type="RefSeq" id="WP_144876231.1">
    <property type="nucleotide sequence ID" value="NZ_LR214378.1"/>
</dbReference>
<organism evidence="5 6">
    <name type="scientific">Hyella patelloides LEGE 07179</name>
    <dbReference type="NCBI Taxonomy" id="945734"/>
    <lineage>
        <taxon>Bacteria</taxon>
        <taxon>Bacillati</taxon>
        <taxon>Cyanobacteriota</taxon>
        <taxon>Cyanophyceae</taxon>
        <taxon>Pleurocapsales</taxon>
        <taxon>Hyellaceae</taxon>
        <taxon>Hyella</taxon>
    </lineage>
</organism>
<dbReference type="AlphaFoldDB" id="A0A563W2A6"/>
<dbReference type="InterPro" id="IPR036086">
    <property type="entry name" value="ParB/Sulfiredoxin_sf"/>
</dbReference>
<dbReference type="Pfam" id="PF17762">
    <property type="entry name" value="HTH_ParB"/>
    <property type="match status" value="1"/>
</dbReference>
<accession>A0A563W2A6</accession>
<dbReference type="Pfam" id="PF02195">
    <property type="entry name" value="ParB_N"/>
    <property type="match status" value="1"/>
</dbReference>
<feature type="region of interest" description="Disordered" evidence="3">
    <location>
        <begin position="183"/>
        <end position="202"/>
    </location>
</feature>
<dbReference type="SUPFAM" id="SSF110849">
    <property type="entry name" value="ParB/Sulfiredoxin"/>
    <property type="match status" value="1"/>
</dbReference>
<evidence type="ECO:0000313" key="6">
    <source>
        <dbReference type="Proteomes" id="UP000320055"/>
    </source>
</evidence>
<dbReference type="GO" id="GO:0005694">
    <property type="term" value="C:chromosome"/>
    <property type="evidence" value="ECO:0007669"/>
    <property type="project" value="TreeGrafter"/>
</dbReference>
<evidence type="ECO:0000256" key="1">
    <source>
        <dbReference type="ARBA" id="ARBA00006295"/>
    </source>
</evidence>
<proteinExistence type="inferred from homology"/>
<dbReference type="InterPro" id="IPR041468">
    <property type="entry name" value="HTH_ParB/Spo0J"/>
</dbReference>